<dbReference type="RefSeq" id="YP_010113111.1">
    <property type="nucleotide sequence ID" value="NC_055899.1"/>
</dbReference>
<dbReference type="GeneID" id="65131614"/>
<organism evidence="1 2">
    <name type="scientific">uncultured phage cr124_1</name>
    <dbReference type="NCBI Taxonomy" id="2772090"/>
    <lineage>
        <taxon>Viruses</taxon>
        <taxon>Duplodnaviria</taxon>
        <taxon>Heunggongvirae</taxon>
        <taxon>Uroviricota</taxon>
        <taxon>Caudoviricetes</taxon>
        <taxon>Crassvirales</taxon>
        <taxon>Suoliviridae</taxon>
        <taxon>Oafivirinae</taxon>
        <taxon>Burzaovirus</taxon>
        <taxon>Burzaovirus faecalis</taxon>
    </lineage>
</organism>
<name>A0A7M1RU92_9CAUD</name>
<dbReference type="KEGG" id="vg:65131614"/>
<sequence length="83" mass="9631">MDKGRLELAFICALADCLGEQNVSVEDFLGMHTELIYNAVNTEYAIEFLNDYNAVKENGFMYECRHLCDCSPSRTRIEFDFLY</sequence>
<reference evidence="1 2" key="1">
    <citation type="submission" date="2020-07" db="EMBL/GenBank/DDBJ databases">
        <title>Taxonomic proposal: Crassvirales, a new order of highly abundant and diverse bacterial viruses.</title>
        <authorList>
            <person name="Shkoporov A.N."/>
            <person name="Stockdale S.R."/>
            <person name="Guerin E."/>
            <person name="Ross R.P."/>
            <person name="Hill C."/>
        </authorList>
    </citation>
    <scope>NUCLEOTIDE SEQUENCE [LARGE SCALE GENOMIC DNA]</scope>
</reference>
<accession>A0A7M1RU92</accession>
<dbReference type="Proteomes" id="UP000593974">
    <property type="component" value="Segment"/>
</dbReference>
<evidence type="ECO:0000313" key="2">
    <source>
        <dbReference type="Proteomes" id="UP000593974"/>
    </source>
</evidence>
<proteinExistence type="predicted"/>
<evidence type="ECO:0000313" key="1">
    <source>
        <dbReference type="EMBL" id="QOR57471.1"/>
    </source>
</evidence>
<protein>
    <submittedName>
        <fullName evidence="1">Uncharacterized protein</fullName>
    </submittedName>
</protein>
<dbReference type="EMBL" id="MT774406">
    <property type="protein sequence ID" value="QOR57471.1"/>
    <property type="molecule type" value="Genomic_DNA"/>
</dbReference>
<keyword evidence="2" id="KW-1185">Reference proteome</keyword>